<dbReference type="RefSeq" id="WP_220145252.1">
    <property type="nucleotide sequence ID" value="NZ_JAHXZI010000009.1"/>
</dbReference>
<reference evidence="3 4" key="1">
    <citation type="journal article" date="2013" name="Antonie Van Leeuwenhoek">
        <title>Actinoplanes hulinensis sp. nov., a novel actinomycete isolated from soybean root (Glycine max (L.) Merr).</title>
        <authorList>
            <person name="Shen Y."/>
            <person name="Liu C."/>
            <person name="Wang X."/>
            <person name="Zhao J."/>
            <person name="Jia F."/>
            <person name="Zhang Y."/>
            <person name="Wang L."/>
            <person name="Yang D."/>
            <person name="Xiang W."/>
        </authorList>
    </citation>
    <scope>NUCLEOTIDE SEQUENCE [LARGE SCALE GENOMIC DNA]</scope>
    <source>
        <strain evidence="3 4">NEAU-M9</strain>
    </source>
</reference>
<evidence type="ECO:0000256" key="1">
    <source>
        <dbReference type="ARBA" id="ARBA00023002"/>
    </source>
</evidence>
<proteinExistence type="predicted"/>
<dbReference type="PANTHER" id="PTHR43157:SF31">
    <property type="entry name" value="PHOSPHATIDYLINOSITOL-GLYCAN BIOSYNTHESIS CLASS F PROTEIN"/>
    <property type="match status" value="1"/>
</dbReference>
<keyword evidence="1" id="KW-0560">Oxidoreductase</keyword>
<evidence type="ECO:0000313" key="4">
    <source>
        <dbReference type="Proteomes" id="UP001519863"/>
    </source>
</evidence>
<dbReference type="InterPro" id="IPR002347">
    <property type="entry name" value="SDR_fam"/>
</dbReference>
<sequence>MKHRNRPQQSQAYPCRGDREVAAKRPDRRHPLPENIMKTIIITGASDGIGAASARQLKQAGHHVVLVGRSPQKTAAAAEAIGVPFHVADFTDLAQVRRLADDLLKAYPQIDVLANNAGGLFGPETTTDGFDKTLQVNHLAPFLLTNLLLDRLLTSKAALIQTSSVGAKAFGHLDLDDLNNAKKWSANKAYGDGKLANILFTQELHRRYHAQGLSAVAFHPGNVATNFASDTPSPIRFIYRTPLSRLILISADKGGQALTWLADGTPGVTWQSGGYYENNKIVPEKKMHPQARDASVARDLWTSSEALLQMTSA</sequence>
<comment type="caution">
    <text evidence="3">The sequence shown here is derived from an EMBL/GenBank/DDBJ whole genome shotgun (WGS) entry which is preliminary data.</text>
</comment>
<dbReference type="Proteomes" id="UP001519863">
    <property type="component" value="Unassembled WGS sequence"/>
</dbReference>
<dbReference type="InterPro" id="IPR036291">
    <property type="entry name" value="NAD(P)-bd_dom_sf"/>
</dbReference>
<organism evidence="3 4">
    <name type="scientific">Actinoplanes hulinensis</name>
    <dbReference type="NCBI Taxonomy" id="1144547"/>
    <lineage>
        <taxon>Bacteria</taxon>
        <taxon>Bacillati</taxon>
        <taxon>Actinomycetota</taxon>
        <taxon>Actinomycetes</taxon>
        <taxon>Micromonosporales</taxon>
        <taxon>Micromonosporaceae</taxon>
        <taxon>Actinoplanes</taxon>
    </lineage>
</organism>
<dbReference type="SUPFAM" id="SSF51735">
    <property type="entry name" value="NAD(P)-binding Rossmann-fold domains"/>
    <property type="match status" value="1"/>
</dbReference>
<dbReference type="PANTHER" id="PTHR43157">
    <property type="entry name" value="PHOSPHATIDYLINOSITOL-GLYCAN BIOSYNTHESIS CLASS F PROTEIN-RELATED"/>
    <property type="match status" value="1"/>
</dbReference>
<dbReference type="Gene3D" id="3.40.50.720">
    <property type="entry name" value="NAD(P)-binding Rossmann-like Domain"/>
    <property type="match status" value="1"/>
</dbReference>
<gene>
    <name evidence="3" type="ORF">KZ829_19020</name>
</gene>
<evidence type="ECO:0000313" key="3">
    <source>
        <dbReference type="EMBL" id="MBW6435836.1"/>
    </source>
</evidence>
<dbReference type="PRINTS" id="PR00081">
    <property type="entry name" value="GDHRDH"/>
</dbReference>
<accession>A0ABS7B497</accession>
<feature type="compositionally biased region" description="Basic and acidic residues" evidence="2">
    <location>
        <begin position="16"/>
        <end position="30"/>
    </location>
</feature>
<keyword evidence="4" id="KW-1185">Reference proteome</keyword>
<dbReference type="EMBL" id="JAHXZI010000009">
    <property type="protein sequence ID" value="MBW6435836.1"/>
    <property type="molecule type" value="Genomic_DNA"/>
</dbReference>
<name>A0ABS7B497_9ACTN</name>
<dbReference type="Pfam" id="PF00106">
    <property type="entry name" value="adh_short"/>
    <property type="match status" value="1"/>
</dbReference>
<feature type="region of interest" description="Disordered" evidence="2">
    <location>
        <begin position="1"/>
        <end position="30"/>
    </location>
</feature>
<protein>
    <submittedName>
        <fullName evidence="3">SDR family NAD(P)-dependent oxidoreductase</fullName>
    </submittedName>
</protein>
<evidence type="ECO:0000256" key="2">
    <source>
        <dbReference type="SAM" id="MobiDB-lite"/>
    </source>
</evidence>